<organism evidence="1 2">
    <name type="scientific">Datura stramonium</name>
    <name type="common">Jimsonweed</name>
    <name type="synonym">Common thornapple</name>
    <dbReference type="NCBI Taxonomy" id="4076"/>
    <lineage>
        <taxon>Eukaryota</taxon>
        <taxon>Viridiplantae</taxon>
        <taxon>Streptophyta</taxon>
        <taxon>Embryophyta</taxon>
        <taxon>Tracheophyta</taxon>
        <taxon>Spermatophyta</taxon>
        <taxon>Magnoliopsida</taxon>
        <taxon>eudicotyledons</taxon>
        <taxon>Gunneridae</taxon>
        <taxon>Pentapetalae</taxon>
        <taxon>asterids</taxon>
        <taxon>lamiids</taxon>
        <taxon>Solanales</taxon>
        <taxon>Solanaceae</taxon>
        <taxon>Solanoideae</taxon>
        <taxon>Datureae</taxon>
        <taxon>Datura</taxon>
    </lineage>
</organism>
<evidence type="ECO:0000313" key="1">
    <source>
        <dbReference type="EMBL" id="MCD7451208.1"/>
    </source>
</evidence>
<proteinExistence type="predicted"/>
<dbReference type="PANTHER" id="PTHR33067">
    <property type="entry name" value="RNA-DIRECTED DNA POLYMERASE-RELATED"/>
    <property type="match status" value="1"/>
</dbReference>
<dbReference type="EMBL" id="JACEIK010000155">
    <property type="protein sequence ID" value="MCD7451208.1"/>
    <property type="molecule type" value="Genomic_DNA"/>
</dbReference>
<dbReference type="Gene3D" id="2.40.70.10">
    <property type="entry name" value="Acid Proteases"/>
    <property type="match status" value="1"/>
</dbReference>
<name>A0ABS8RWW9_DATST</name>
<gene>
    <name evidence="1" type="ORF">HAX54_010096</name>
</gene>
<feature type="non-terminal residue" evidence="1">
    <location>
        <position position="161"/>
    </location>
</feature>
<dbReference type="PANTHER" id="PTHR33067:SF9">
    <property type="entry name" value="RNA-DIRECTED DNA POLYMERASE"/>
    <property type="match status" value="1"/>
</dbReference>
<keyword evidence="2" id="KW-1185">Reference proteome</keyword>
<comment type="caution">
    <text evidence="1">The sequence shown here is derived from an EMBL/GenBank/DDBJ whole genome shotgun (WGS) entry which is preliminary data.</text>
</comment>
<dbReference type="InterPro" id="IPR021109">
    <property type="entry name" value="Peptidase_aspartic_dom_sf"/>
</dbReference>
<evidence type="ECO:0000313" key="2">
    <source>
        <dbReference type="Proteomes" id="UP000823775"/>
    </source>
</evidence>
<sequence>MMTEVPNLIVNDEREEVVQDLQISEKEKEKNISKVYTPMPRPPSTFPQCLKKNLKDIVGKKTAPDSEVLMDVSEKEENLVEAEKPTTIIDREKRRKTRSHELLFGGHLLLSFSGLRRIKMVDNLIFPADFVILDCEVCFGVPIILGCPFLATVRLIVDMEN</sequence>
<accession>A0ABS8RWW9</accession>
<protein>
    <submittedName>
        <fullName evidence="1">Uncharacterized protein</fullName>
    </submittedName>
</protein>
<dbReference type="Proteomes" id="UP000823775">
    <property type="component" value="Unassembled WGS sequence"/>
</dbReference>
<reference evidence="1 2" key="1">
    <citation type="journal article" date="2021" name="BMC Genomics">
        <title>Datura genome reveals duplications of psychoactive alkaloid biosynthetic genes and high mutation rate following tissue culture.</title>
        <authorList>
            <person name="Rajewski A."/>
            <person name="Carter-House D."/>
            <person name="Stajich J."/>
            <person name="Litt A."/>
        </authorList>
    </citation>
    <scope>NUCLEOTIDE SEQUENCE [LARGE SCALE GENOMIC DNA]</scope>
    <source>
        <strain evidence="1">AR-01</strain>
    </source>
</reference>